<dbReference type="Gene3D" id="2.40.100.10">
    <property type="entry name" value="Cyclophilin-like"/>
    <property type="match status" value="1"/>
</dbReference>
<evidence type="ECO:0000256" key="2">
    <source>
        <dbReference type="ARBA" id="ARBA00022801"/>
    </source>
</evidence>
<dbReference type="AlphaFoldDB" id="A0A7U3UZM2"/>
<dbReference type="InterPro" id="IPR029000">
    <property type="entry name" value="Cyclophilin-like_dom_sf"/>
</dbReference>
<evidence type="ECO:0000256" key="4">
    <source>
        <dbReference type="SAM" id="MobiDB-lite"/>
    </source>
</evidence>
<proteinExistence type="predicted"/>
<organism evidence="6 7">
    <name type="scientific">Actinacidiphila reveromycinica</name>
    <dbReference type="NCBI Taxonomy" id="659352"/>
    <lineage>
        <taxon>Bacteria</taxon>
        <taxon>Bacillati</taxon>
        <taxon>Actinomycetota</taxon>
        <taxon>Actinomycetes</taxon>
        <taxon>Kitasatosporales</taxon>
        <taxon>Streptomycetaceae</taxon>
        <taxon>Actinacidiphila</taxon>
    </lineage>
</organism>
<dbReference type="SMART" id="SM00796">
    <property type="entry name" value="AHS1"/>
    <property type="match status" value="1"/>
</dbReference>
<keyword evidence="2" id="KW-0378">Hydrolase</keyword>
<evidence type="ECO:0000313" key="7">
    <source>
        <dbReference type="Proteomes" id="UP000595703"/>
    </source>
</evidence>
<accession>A0A7U3UZM2</accession>
<evidence type="ECO:0000256" key="1">
    <source>
        <dbReference type="ARBA" id="ARBA00022741"/>
    </source>
</evidence>
<feature type="region of interest" description="Disordered" evidence="4">
    <location>
        <begin position="1"/>
        <end position="36"/>
    </location>
</feature>
<sequence>MRTGEGTGACAGPGTGSGTGGVGGAAGSGTGAGSGDGAATGPGDVCGGGAPAIRALPAGEAAVLVEVADGEQAQALHAELERRRAAGELGMVTEVVPAARTVLVDGLADPRAFAADVVRWRVPPLAPAATGAVELAVRFDGPDLAEVADRWGMSPADVAATVTGTAFRVAFCGFSPGFGYLTGLPPELAVPRRASPRTSVPPGSVGLAGPYAGVYPRASPGGWQIIGTTDAVLWDAGRDPAALLAPGTAVRFTAEDAVGPAAAPAAGR</sequence>
<keyword evidence="1" id="KW-0547">Nucleotide-binding</keyword>
<dbReference type="Pfam" id="PF02682">
    <property type="entry name" value="CT_C_D"/>
    <property type="match status" value="1"/>
</dbReference>
<evidence type="ECO:0000259" key="5">
    <source>
        <dbReference type="SMART" id="SM00796"/>
    </source>
</evidence>
<dbReference type="KEGG" id="arev:RVR_9330"/>
<dbReference type="GO" id="GO:0005524">
    <property type="term" value="F:ATP binding"/>
    <property type="evidence" value="ECO:0007669"/>
    <property type="project" value="UniProtKB-KW"/>
</dbReference>
<keyword evidence="7" id="KW-1185">Reference proteome</keyword>
<reference evidence="6 7" key="3">
    <citation type="journal article" date="2011" name="Nat. Chem. Biol.">
        <title>Reveromycin A biosynthesis uses RevG and RevJ for stereospecific spiroacetal formation.</title>
        <authorList>
            <person name="Takahashi S."/>
            <person name="Toyoda A."/>
            <person name="Sekiyama Y."/>
            <person name="Takagi H."/>
            <person name="Nogawa T."/>
            <person name="Uramoto M."/>
            <person name="Suzuki R."/>
            <person name="Koshino H."/>
            <person name="Kumano T."/>
            <person name="Panthee S."/>
            <person name="Dairi T."/>
            <person name="Ishikawa J."/>
            <person name="Ikeda H."/>
            <person name="Sakaki Y."/>
            <person name="Osada H."/>
        </authorList>
    </citation>
    <scope>NUCLEOTIDE SEQUENCE [LARGE SCALE GENOMIC DNA]</scope>
    <source>
        <strain evidence="6 7">SN-593</strain>
    </source>
</reference>
<reference evidence="6 7" key="2">
    <citation type="journal article" date="2011" name="J. Antibiot.">
        <title>Furaquinocins I and J: novel polyketide isoprenoid hybrid compounds from Streptomyces reveromyceticus SN-593.</title>
        <authorList>
            <person name="Panthee S."/>
            <person name="Takahashi S."/>
            <person name="Takagi H."/>
            <person name="Nogawa T."/>
            <person name="Oowada E."/>
            <person name="Uramoto M."/>
            <person name="Osada H."/>
        </authorList>
    </citation>
    <scope>NUCLEOTIDE SEQUENCE [LARGE SCALE GENOMIC DNA]</scope>
    <source>
        <strain evidence="6 7">SN-593</strain>
    </source>
</reference>
<protein>
    <submittedName>
        <fullName evidence="6">Putative inhibitor of KinA</fullName>
    </submittedName>
</protein>
<reference evidence="6 7" key="4">
    <citation type="journal article" date="2020" name="Sci. Rep.">
        <title>beta-carboline chemical signals induce reveromycin production through a LuxR family regulator in Streptomyces sp. SN-593.</title>
        <authorList>
            <person name="Panthee S."/>
            <person name="Kito N."/>
            <person name="Hayashi T."/>
            <person name="Shimizu T."/>
            <person name="Ishikawa J."/>
            <person name="Hamamoto H."/>
            <person name="Osada H."/>
            <person name="Takahashi S."/>
        </authorList>
    </citation>
    <scope>NUCLEOTIDE SEQUENCE [LARGE SCALE GENOMIC DNA]</scope>
    <source>
        <strain evidence="6 7">SN-593</strain>
    </source>
</reference>
<gene>
    <name evidence="6" type="ORF">RVR_9330</name>
</gene>
<evidence type="ECO:0000313" key="6">
    <source>
        <dbReference type="EMBL" id="BBB01769.1"/>
    </source>
</evidence>
<keyword evidence="3" id="KW-0067">ATP-binding</keyword>
<dbReference type="Gene3D" id="3.30.1360.40">
    <property type="match status" value="1"/>
</dbReference>
<dbReference type="PANTHER" id="PTHR34698">
    <property type="entry name" value="5-OXOPROLINASE SUBUNIT B"/>
    <property type="match status" value="1"/>
</dbReference>
<dbReference type="SUPFAM" id="SSF50891">
    <property type="entry name" value="Cyclophilin-like"/>
    <property type="match status" value="1"/>
</dbReference>
<evidence type="ECO:0000256" key="3">
    <source>
        <dbReference type="ARBA" id="ARBA00022840"/>
    </source>
</evidence>
<dbReference type="InterPro" id="IPR010016">
    <property type="entry name" value="PxpB"/>
</dbReference>
<name>A0A7U3UZM2_9ACTN</name>
<dbReference type="InterPro" id="IPR003833">
    <property type="entry name" value="CT_C_D"/>
</dbReference>
<feature type="domain" description="Carboxyltransferase" evidence="5">
    <location>
        <begin position="53"/>
        <end position="244"/>
    </location>
</feature>
<dbReference type="Proteomes" id="UP000595703">
    <property type="component" value="Chromosome"/>
</dbReference>
<dbReference type="PANTHER" id="PTHR34698:SF2">
    <property type="entry name" value="5-OXOPROLINASE SUBUNIT B"/>
    <property type="match status" value="1"/>
</dbReference>
<dbReference type="EMBL" id="AP018365">
    <property type="protein sequence ID" value="BBB01769.1"/>
    <property type="molecule type" value="Genomic_DNA"/>
</dbReference>
<dbReference type="GO" id="GO:0016787">
    <property type="term" value="F:hydrolase activity"/>
    <property type="evidence" value="ECO:0007669"/>
    <property type="project" value="UniProtKB-KW"/>
</dbReference>
<reference evidence="6 7" key="1">
    <citation type="journal article" date="2010" name="J. Bacteriol.">
        <title>Biochemical characterization of a novel indole prenyltransferase from Streptomyces sp. SN-593.</title>
        <authorList>
            <person name="Takahashi S."/>
            <person name="Takagi H."/>
            <person name="Toyoda A."/>
            <person name="Uramoto M."/>
            <person name="Nogawa T."/>
            <person name="Ueki M."/>
            <person name="Sakaki Y."/>
            <person name="Osada H."/>
        </authorList>
    </citation>
    <scope>NUCLEOTIDE SEQUENCE [LARGE SCALE GENOMIC DNA]</scope>
    <source>
        <strain evidence="6 7">SN-593</strain>
    </source>
</reference>